<evidence type="ECO:0000313" key="3">
    <source>
        <dbReference type="Proteomes" id="UP000499080"/>
    </source>
</evidence>
<dbReference type="EMBL" id="BGPR01000003">
    <property type="protein sequence ID" value="GBL73300.1"/>
    <property type="molecule type" value="Genomic_DNA"/>
</dbReference>
<evidence type="ECO:0000313" key="2">
    <source>
        <dbReference type="EMBL" id="GBL73300.1"/>
    </source>
</evidence>
<organism evidence="2 3">
    <name type="scientific">Araneus ventricosus</name>
    <name type="common">Orbweaver spider</name>
    <name type="synonym">Epeira ventricosa</name>
    <dbReference type="NCBI Taxonomy" id="182803"/>
    <lineage>
        <taxon>Eukaryota</taxon>
        <taxon>Metazoa</taxon>
        <taxon>Ecdysozoa</taxon>
        <taxon>Arthropoda</taxon>
        <taxon>Chelicerata</taxon>
        <taxon>Arachnida</taxon>
        <taxon>Araneae</taxon>
        <taxon>Araneomorphae</taxon>
        <taxon>Entelegynae</taxon>
        <taxon>Araneoidea</taxon>
        <taxon>Araneidae</taxon>
        <taxon>Araneus</taxon>
    </lineage>
</organism>
<reference evidence="2 3" key="1">
    <citation type="journal article" date="2019" name="Sci. Rep.">
        <title>Orb-weaving spider Araneus ventricosus genome elucidates the spidroin gene catalogue.</title>
        <authorList>
            <person name="Kono N."/>
            <person name="Nakamura H."/>
            <person name="Ohtoshi R."/>
            <person name="Moran D.A.P."/>
            <person name="Shinohara A."/>
            <person name="Yoshida Y."/>
            <person name="Fujiwara M."/>
            <person name="Mori M."/>
            <person name="Tomita M."/>
            <person name="Arakawa K."/>
        </authorList>
    </citation>
    <scope>NUCLEOTIDE SEQUENCE [LARGE SCALE GENOMIC DNA]</scope>
</reference>
<gene>
    <name evidence="2" type="ORF">AVEN_159337_1</name>
</gene>
<keyword evidence="3" id="KW-1185">Reference proteome</keyword>
<proteinExistence type="predicted"/>
<protein>
    <submittedName>
        <fullName evidence="2">Uncharacterized protein</fullName>
    </submittedName>
</protein>
<accession>A0A4Y2A0W0</accession>
<feature type="region of interest" description="Disordered" evidence="1">
    <location>
        <begin position="1"/>
        <end position="24"/>
    </location>
</feature>
<sequence>MEAGQEEMRSGHEQMRSGQERIEKGQVEMKGMIDEVKVFKTVSSTKVWTDCVKANQLVALLRESAAQDLQGIPDDKLTDLMTIEKALESGFGGSHLT</sequence>
<dbReference type="OrthoDB" id="6537796at2759"/>
<dbReference type="AlphaFoldDB" id="A0A4Y2A0W0"/>
<name>A0A4Y2A0W0_ARAVE</name>
<dbReference type="Proteomes" id="UP000499080">
    <property type="component" value="Unassembled WGS sequence"/>
</dbReference>
<evidence type="ECO:0000256" key="1">
    <source>
        <dbReference type="SAM" id="MobiDB-lite"/>
    </source>
</evidence>
<comment type="caution">
    <text evidence="2">The sequence shown here is derived from an EMBL/GenBank/DDBJ whole genome shotgun (WGS) entry which is preliminary data.</text>
</comment>